<accession>A0A840EX52</accession>
<dbReference type="AlphaFoldDB" id="A0A840EX52"/>
<comment type="caution">
    <text evidence="1">The sequence shown here is derived from an EMBL/GenBank/DDBJ whole genome shotgun (WGS) entry which is preliminary data.</text>
</comment>
<protein>
    <submittedName>
        <fullName evidence="1">Uncharacterized protein</fullName>
    </submittedName>
</protein>
<organism evidence="1 2">
    <name type="scientific">Gordonia humi</name>
    <dbReference type="NCBI Taxonomy" id="686429"/>
    <lineage>
        <taxon>Bacteria</taxon>
        <taxon>Bacillati</taxon>
        <taxon>Actinomycetota</taxon>
        <taxon>Actinomycetes</taxon>
        <taxon>Mycobacteriales</taxon>
        <taxon>Gordoniaceae</taxon>
        <taxon>Gordonia</taxon>
    </lineage>
</organism>
<sequence length="137" mass="14290">MLIVTVCVGCAQAPGGVVGELVTSTDTARSGVLTARGAISQWQRGRLPRTVAAVAVDDALSTTYDALGVIIVLDVPTDADERARIDVQQHLSAAVSGVVRARRVLHGDADSEAVRDAANALDRIGADLDTTSERLTR</sequence>
<dbReference type="EMBL" id="JACIFP010000001">
    <property type="protein sequence ID" value="MBB4136242.1"/>
    <property type="molecule type" value="Genomic_DNA"/>
</dbReference>
<evidence type="ECO:0000313" key="2">
    <source>
        <dbReference type="Proteomes" id="UP000551501"/>
    </source>
</evidence>
<reference evidence="1 2" key="1">
    <citation type="submission" date="2020-08" db="EMBL/GenBank/DDBJ databases">
        <title>Sequencing the genomes of 1000 actinobacteria strains.</title>
        <authorList>
            <person name="Klenk H.-P."/>
        </authorList>
    </citation>
    <scope>NUCLEOTIDE SEQUENCE [LARGE SCALE GENOMIC DNA]</scope>
    <source>
        <strain evidence="1 2">DSM 45298</strain>
    </source>
</reference>
<gene>
    <name evidence="1" type="ORF">BKA16_002794</name>
</gene>
<proteinExistence type="predicted"/>
<evidence type="ECO:0000313" key="1">
    <source>
        <dbReference type="EMBL" id="MBB4136242.1"/>
    </source>
</evidence>
<name>A0A840EX52_9ACTN</name>
<keyword evidence="2" id="KW-1185">Reference proteome</keyword>
<dbReference type="RefSeq" id="WP_183371200.1">
    <property type="nucleotide sequence ID" value="NZ_BAABHL010000090.1"/>
</dbReference>
<dbReference type="Proteomes" id="UP000551501">
    <property type="component" value="Unassembled WGS sequence"/>
</dbReference>